<dbReference type="InterPro" id="IPR041679">
    <property type="entry name" value="DNA2/NAM7-like_C"/>
</dbReference>
<dbReference type="PANTHER" id="PTHR43788">
    <property type="entry name" value="DNA2/NAM7 HELICASE FAMILY MEMBER"/>
    <property type="match status" value="1"/>
</dbReference>
<protein>
    <submittedName>
        <fullName evidence="11">Unannotated protein</fullName>
    </submittedName>
</protein>
<dbReference type="AlphaFoldDB" id="A0A6J7NLR0"/>
<dbReference type="CDD" id="cd18808">
    <property type="entry name" value="SF1_C_Upf1"/>
    <property type="match status" value="1"/>
</dbReference>
<dbReference type="EMBL" id="CAESGF010000030">
    <property type="protein sequence ID" value="CAB4365394.1"/>
    <property type="molecule type" value="Genomic_DNA"/>
</dbReference>
<name>A0A6J7NLR0_9ZZZZ</name>
<evidence type="ECO:0000313" key="9">
    <source>
        <dbReference type="EMBL" id="CAB4747411.1"/>
    </source>
</evidence>
<dbReference type="EMBL" id="CAFBMT010000029">
    <property type="protein sequence ID" value="CAB4955034.1"/>
    <property type="molecule type" value="Genomic_DNA"/>
</dbReference>
<dbReference type="EMBL" id="CAFBOL010000042">
    <property type="protein sequence ID" value="CAB4994037.1"/>
    <property type="molecule type" value="Genomic_DNA"/>
</dbReference>
<dbReference type="SUPFAM" id="SSF52540">
    <property type="entry name" value="P-loop containing nucleoside triphosphate hydrolases"/>
    <property type="match status" value="1"/>
</dbReference>
<dbReference type="Gene3D" id="3.40.50.300">
    <property type="entry name" value="P-loop containing nucleotide triphosphate hydrolases"/>
    <property type="match status" value="2"/>
</dbReference>
<dbReference type="SUPFAM" id="SSF53098">
    <property type="entry name" value="Ribonuclease H-like"/>
    <property type="match status" value="1"/>
</dbReference>
<keyword evidence="1" id="KW-0547">Nucleotide-binding</keyword>
<proteinExistence type="predicted"/>
<dbReference type="InterPro" id="IPR050534">
    <property type="entry name" value="Coronavir_polyprotein_1ab"/>
</dbReference>
<dbReference type="InterPro" id="IPR012337">
    <property type="entry name" value="RNaseH-like_sf"/>
</dbReference>
<dbReference type="EMBL" id="CAEZYF010000035">
    <property type="protein sequence ID" value="CAB4747411.1"/>
    <property type="molecule type" value="Genomic_DNA"/>
</dbReference>
<evidence type="ECO:0000256" key="1">
    <source>
        <dbReference type="ARBA" id="ARBA00022741"/>
    </source>
</evidence>
<dbReference type="GO" id="GO:0016787">
    <property type="term" value="F:hydrolase activity"/>
    <property type="evidence" value="ECO:0007669"/>
    <property type="project" value="UniProtKB-KW"/>
</dbReference>
<evidence type="ECO:0000259" key="7">
    <source>
        <dbReference type="Pfam" id="PF13482"/>
    </source>
</evidence>
<evidence type="ECO:0000259" key="6">
    <source>
        <dbReference type="Pfam" id="PF13087"/>
    </source>
</evidence>
<dbReference type="Pfam" id="PF13604">
    <property type="entry name" value="AAA_30"/>
    <property type="match status" value="1"/>
</dbReference>
<sequence length="1135" mass="123935">MCKRDVMTAQGGRERLLTPSKVTAWLDCAHFLTLQHQVDDGVRAKPTGGMGEFAQLLMDKGLEHEQACLEAYRIEPGDVYEVPDRVKHESFSDWVVRAGDVLALGHQAVYQMPFVHEGMRGIADFLLRVDLPDGSFTYEPVDAKLARKEAKPGHALQLCFYAEAIEAQGLPAPANVHIWLGSGRVETIRLADIRAYWARIRKQLAVALEPAPEAAPSKPAKCSHCGFCAFAELCEAEWRAADALQFVAGIRSTESATLEADHVLTMAVLAEVDRPVAGLDAERQTLLTKQASLQVRARNAPDQLPPFELLAASGPEELALGLGALPAPDDGDVILDYEGHPFWRADTGLFFLFGLLTKQGADWMYDGWWAHDLDGEGVRTKQLIEYLAERRQQYPGMHVYHYNHTERSSLEQLAADHGADQVLLGKLVQTALFIDLLQVVRHGVIAGVESYGLKHMERFPGYERSHDIDAGAGAVVEYERFMNVPNDEALTRIAAYNEDDVRATLALREWLISLREQSMPWRAAAIEQPEHEDTELDEQVAALHEFPPDSDEYLMGDLLGYWFREGRANTAQVLAKLQKDSDELRADPTTIGGLRYVGTFERVGLRGKPLKWPGAEFAIPLQPIGDKMRPDRSTRDVSVCYLGGESSVGRAKVVEVDDENGRLVLEWNESCQELGMLPAGLALNPRVSPRPKPQSLSAIAAPVLAGDHTPSAAQAILSAAPPAFTAGNGPAAGFFTDEVEDVMRWALHLDHTCVPIQGPPGTGKTWMGAHLVHALVKAGQRVGITATSHHAIDNLLSEIVDVFTNAGDIGLLHGARKGAHDATPDVPQIARIEKNSDCASGTFNLVAATTWLFAGEDMAAAPVDVLIIDEAGQLGLADALAAARSAHNVILLGDPLQLPQVSQATHPGRSGASVLEHVLGPGVATVPPERGVFLTETRRMHPDVCRFISHQIYEGRLHWHESCELQGTDEGTGLRWLRAHHTDCSTESADEAALVVTEVQRLIGKGWTDADGAAGTLVATDFMVVAPYNDQVRLLRRAFDTAELHGVRVGTVDKFQGQQAPVVFFTMTTSTADDMPRDSGFLFSRNRLNVALSRARCLAYVVCTDELLNSRARTIEEMKLIATLCAAVDYAEAQG</sequence>
<evidence type="ECO:0000256" key="2">
    <source>
        <dbReference type="ARBA" id="ARBA00022801"/>
    </source>
</evidence>
<keyword evidence="4" id="KW-0067">ATP-binding</keyword>
<keyword evidence="2" id="KW-0378">Hydrolase</keyword>
<evidence type="ECO:0000313" key="11">
    <source>
        <dbReference type="EMBL" id="CAB4994037.1"/>
    </source>
</evidence>
<dbReference type="Gene3D" id="3.90.320.10">
    <property type="match status" value="1"/>
</dbReference>
<evidence type="ECO:0000313" key="10">
    <source>
        <dbReference type="EMBL" id="CAB4955034.1"/>
    </source>
</evidence>
<dbReference type="Pfam" id="PF13087">
    <property type="entry name" value="AAA_12"/>
    <property type="match status" value="1"/>
</dbReference>
<dbReference type="CDD" id="cd17934">
    <property type="entry name" value="DEXXQc_Upf1-like"/>
    <property type="match status" value="1"/>
</dbReference>
<dbReference type="InterPro" id="IPR038720">
    <property type="entry name" value="YprB_RNase_H-like_dom"/>
</dbReference>
<feature type="domain" description="YprB ribonuclease H-like" evidence="7">
    <location>
        <begin position="334"/>
        <end position="511"/>
    </location>
</feature>
<reference evidence="11" key="1">
    <citation type="submission" date="2020-05" db="EMBL/GenBank/DDBJ databases">
        <authorList>
            <person name="Chiriac C."/>
            <person name="Salcher M."/>
            <person name="Ghai R."/>
            <person name="Kavagutti S V."/>
        </authorList>
    </citation>
    <scope>NUCLEOTIDE SEQUENCE</scope>
</reference>
<dbReference type="InterPro" id="IPR038726">
    <property type="entry name" value="PDDEXK_AddAB-type"/>
</dbReference>
<gene>
    <name evidence="9" type="ORF">UFOPK2656_03322</name>
    <name evidence="10" type="ORF">UFOPK3651_03111</name>
    <name evidence="11" type="ORF">UFOPK3931_01670</name>
    <name evidence="8" type="ORF">UFOPK4189_03139</name>
</gene>
<keyword evidence="3" id="KW-0347">Helicase</keyword>
<evidence type="ECO:0000259" key="5">
    <source>
        <dbReference type="Pfam" id="PF12705"/>
    </source>
</evidence>
<evidence type="ECO:0000256" key="4">
    <source>
        <dbReference type="ARBA" id="ARBA00022840"/>
    </source>
</evidence>
<evidence type="ECO:0000313" key="8">
    <source>
        <dbReference type="EMBL" id="CAB4365394.1"/>
    </source>
</evidence>
<dbReference type="InterPro" id="IPR027417">
    <property type="entry name" value="P-loop_NTPase"/>
</dbReference>
<dbReference type="InterPro" id="IPR047187">
    <property type="entry name" value="SF1_C_Upf1"/>
</dbReference>
<dbReference type="Pfam" id="PF13482">
    <property type="entry name" value="RNase_H_2"/>
    <property type="match status" value="1"/>
</dbReference>
<feature type="domain" description="PD-(D/E)XK endonuclease-like" evidence="5">
    <location>
        <begin position="118"/>
        <end position="235"/>
    </location>
</feature>
<dbReference type="NCBIfam" id="TIGR03491">
    <property type="entry name" value="TM0106 family RecB-like putative nuclease"/>
    <property type="match status" value="1"/>
</dbReference>
<evidence type="ECO:0000256" key="3">
    <source>
        <dbReference type="ARBA" id="ARBA00022806"/>
    </source>
</evidence>
<dbReference type="InterPro" id="IPR019993">
    <property type="entry name" value="RecB_nuclease_TM0106_put"/>
</dbReference>
<dbReference type="Pfam" id="PF12705">
    <property type="entry name" value="PDDEXK_1"/>
    <property type="match status" value="1"/>
</dbReference>
<dbReference type="InterPro" id="IPR011604">
    <property type="entry name" value="PDDEXK-like_dom_sf"/>
</dbReference>
<organism evidence="11">
    <name type="scientific">freshwater metagenome</name>
    <dbReference type="NCBI Taxonomy" id="449393"/>
    <lineage>
        <taxon>unclassified sequences</taxon>
        <taxon>metagenomes</taxon>
        <taxon>ecological metagenomes</taxon>
    </lineage>
</organism>
<feature type="domain" description="DNA2/NAM7 helicase-like C-terminal" evidence="6">
    <location>
        <begin position="929"/>
        <end position="1104"/>
    </location>
</feature>
<dbReference type="GO" id="GO:0043139">
    <property type="term" value="F:5'-3' DNA helicase activity"/>
    <property type="evidence" value="ECO:0007669"/>
    <property type="project" value="TreeGrafter"/>
</dbReference>
<accession>A0A6J7NLR0</accession>
<dbReference type="PANTHER" id="PTHR43788:SF8">
    <property type="entry name" value="DNA-BINDING PROTEIN SMUBP-2"/>
    <property type="match status" value="1"/>
</dbReference>
<dbReference type="GO" id="GO:0005524">
    <property type="term" value="F:ATP binding"/>
    <property type="evidence" value="ECO:0007669"/>
    <property type="project" value="UniProtKB-KW"/>
</dbReference>